<feature type="transmembrane region" description="Helical" evidence="1">
    <location>
        <begin position="230"/>
        <end position="253"/>
    </location>
</feature>
<gene>
    <name evidence="2" type="ORF">AKO1_001415</name>
</gene>
<organism evidence="2 3">
    <name type="scientific">Acrasis kona</name>
    <dbReference type="NCBI Taxonomy" id="1008807"/>
    <lineage>
        <taxon>Eukaryota</taxon>
        <taxon>Discoba</taxon>
        <taxon>Heterolobosea</taxon>
        <taxon>Tetramitia</taxon>
        <taxon>Eutetramitia</taxon>
        <taxon>Acrasidae</taxon>
        <taxon>Acrasis</taxon>
    </lineage>
</organism>
<feature type="transmembrane region" description="Helical" evidence="1">
    <location>
        <begin position="265"/>
        <end position="286"/>
    </location>
</feature>
<evidence type="ECO:0000256" key="1">
    <source>
        <dbReference type="SAM" id="Phobius"/>
    </source>
</evidence>
<feature type="transmembrane region" description="Helical" evidence="1">
    <location>
        <begin position="188"/>
        <end position="209"/>
    </location>
</feature>
<comment type="caution">
    <text evidence="2">The sequence shown here is derived from an EMBL/GenBank/DDBJ whole genome shotgun (WGS) entry which is preliminary data.</text>
</comment>
<dbReference type="EMBL" id="JAOPGA020001250">
    <property type="protein sequence ID" value="KAL0486587.1"/>
    <property type="molecule type" value="Genomic_DNA"/>
</dbReference>
<feature type="transmembrane region" description="Helical" evidence="1">
    <location>
        <begin position="63"/>
        <end position="86"/>
    </location>
</feature>
<proteinExistence type="predicted"/>
<sequence>MDENTPLVQNEGLQINTPLPASLETTLNILEPTDQKRINREQRAEFLRPFRHLVTIGTQRIRFYFWCSYSCYLLFLFSLLAIMFVMSLYLDHFISFRTFYLRSLPGLVLLNIVSYLIQIIIVMFDPLYKKKKEIIEAISRVGGFIEDIFISNDEVKTLQRLYLVSFFSIPLTLGCYLMHSLFFPHKLYIVSFCPVLVYIPSYIVLFIFYGKSYKENPPDLMSLSERWGDFKEYGMSHVIGSIFNVLIGFQIFFLCLKFDGYLVNWIAYLLPLFLILLFLACVGSCCSELSSEYIFYIPFVLLTVFAVLMELKSRNSINTEYIMIFAPLEIIIAIMMALSVFYRRSFPGYGDKKTVSNKLRMGIPYHIRVRYNKQKCRMRENKT</sequence>
<feature type="transmembrane region" description="Helical" evidence="1">
    <location>
        <begin position="106"/>
        <end position="124"/>
    </location>
</feature>
<keyword evidence="3" id="KW-1185">Reference proteome</keyword>
<reference evidence="2 3" key="1">
    <citation type="submission" date="2024-03" db="EMBL/GenBank/DDBJ databases">
        <title>The Acrasis kona genome and developmental transcriptomes reveal deep origins of eukaryotic multicellular pathways.</title>
        <authorList>
            <person name="Sheikh S."/>
            <person name="Fu C.-J."/>
            <person name="Brown M.W."/>
            <person name="Baldauf S.L."/>
        </authorList>
    </citation>
    <scope>NUCLEOTIDE SEQUENCE [LARGE SCALE GENOMIC DNA]</scope>
    <source>
        <strain evidence="2 3">ATCC MYA-3509</strain>
    </source>
</reference>
<name>A0AAW2Z9P2_9EUKA</name>
<protein>
    <submittedName>
        <fullName evidence="2">8 TM domain-containing transmembrane protein</fullName>
    </submittedName>
</protein>
<evidence type="ECO:0000313" key="3">
    <source>
        <dbReference type="Proteomes" id="UP001431209"/>
    </source>
</evidence>
<dbReference type="Proteomes" id="UP001431209">
    <property type="component" value="Unassembled WGS sequence"/>
</dbReference>
<evidence type="ECO:0000313" key="2">
    <source>
        <dbReference type="EMBL" id="KAL0486587.1"/>
    </source>
</evidence>
<feature type="transmembrane region" description="Helical" evidence="1">
    <location>
        <begin position="321"/>
        <end position="342"/>
    </location>
</feature>
<feature type="transmembrane region" description="Helical" evidence="1">
    <location>
        <begin position="161"/>
        <end position="182"/>
    </location>
</feature>
<keyword evidence="1" id="KW-0472">Membrane</keyword>
<dbReference type="AlphaFoldDB" id="A0AAW2Z9P2"/>
<accession>A0AAW2Z9P2</accession>
<keyword evidence="1 2" id="KW-0812">Transmembrane</keyword>
<keyword evidence="1" id="KW-1133">Transmembrane helix</keyword>
<feature type="transmembrane region" description="Helical" evidence="1">
    <location>
        <begin position="293"/>
        <end position="309"/>
    </location>
</feature>